<evidence type="ECO:0000256" key="1">
    <source>
        <dbReference type="SAM" id="Phobius"/>
    </source>
</evidence>
<feature type="transmembrane region" description="Helical" evidence="1">
    <location>
        <begin position="342"/>
        <end position="369"/>
    </location>
</feature>
<accession>A0A6I9VXP4</accession>
<dbReference type="GeneID" id="105230142"/>
<feature type="transmembrane region" description="Helical" evidence="1">
    <location>
        <begin position="381"/>
        <end position="402"/>
    </location>
</feature>
<feature type="transmembrane region" description="Helical" evidence="1">
    <location>
        <begin position="61"/>
        <end position="89"/>
    </location>
</feature>
<proteinExistence type="predicted"/>
<sequence length="884" mass="100145">MILYPEYHYDGDCGVAKFFMRLSGWVFNAFVLAELPKGYVENGDFGPRVAKYDWLELLAKFPLLIVLLVIAALTTLFWLFWLCCTVRGLQKSAKKRHRCCLYFNTFLLLLLLLPLAIGLYLTFRTNFLLRRSKDDSKIFRDTAKSALDDEDANFMNQAVYEANPTPISIEMNKVITDEFADWQQTIAQTGQINFEKLKYLYSNRDFYLTALQSLRDYAYELVILGIEMDDLLRTVVREAFAFLQANVKNTSLVENKMLQRERINVWHLNSVYTQYSHSYEYLEYLLKAYENLSLLQKSIAESTLSADKSENGLFVPPTLRQLPRTYMDYRSSTEHPQILNPILYLAMAMFFVTAALAYILLMALGFGICRYYARANCMLKIFFFLNILTIPVLAFLTVLHFLPAMVLHTGICHENDLRGSSYRIAESWRCDPVNNIVANGVYDYEYADLSSTEQMRDNILPKVERMLPKHIIYQDNYTNNYQVMVEFPQKKWYEIDVQGLITNEDYTSYAGYVKEYTKKNTTGADIFSCKLKSIPNGVRTDLYAKTFVPNATELYEVLTKLKQHAQPKGYENFTKLLESAQSELVVFEKLYVLSKDKFLTTLSEKLDKKLKTLQNRPVACYRGQRSAMNESSNCGCLEDLLMLYAIGSALLVFTLFFTMLLSLLLYKLYKRGPPIFACPQPPKPDGCLCAPVAVSGSPCVQTAGTAVQSTTDGRDCALPQTGVNCGGAHAGTPLINTVNFIPPVMGAFGCQQNLPMIYPTNFQQSSPQMCAGTSQRNPPQMCAGTCQRNPPEMRATSGQRSTTQMCGTSCQRSSTHMCSSSRKDSVILPLPCRSRTQTNCVGAEAQLVGGGRTNDKTVTVMVFQGPKDRQPLVTYPPPPKLEKK</sequence>
<dbReference type="AlphaFoldDB" id="A0A6I9VXP4"/>
<keyword evidence="1" id="KW-1133">Transmembrane helix</keyword>
<feature type="transmembrane region" description="Helical" evidence="1">
    <location>
        <begin position="641"/>
        <end position="666"/>
    </location>
</feature>
<dbReference type="Proteomes" id="UP001652620">
    <property type="component" value="Chromosome 3"/>
</dbReference>
<dbReference type="KEGG" id="bdr:105230142"/>
<dbReference type="OrthoDB" id="8008223at2759"/>
<dbReference type="RefSeq" id="XP_011209046.3">
    <property type="nucleotide sequence ID" value="XM_011210744.4"/>
</dbReference>
<name>A0A6I9VXP4_BACDO</name>
<gene>
    <name evidence="3" type="primary">LOC105230142</name>
</gene>
<keyword evidence="1" id="KW-0812">Transmembrane</keyword>
<dbReference type="InParanoid" id="A0A6I9VXP4"/>
<feature type="transmembrane region" description="Helical" evidence="1">
    <location>
        <begin position="101"/>
        <end position="123"/>
    </location>
</feature>
<evidence type="ECO:0000313" key="2">
    <source>
        <dbReference type="Proteomes" id="UP001652620"/>
    </source>
</evidence>
<keyword evidence="2" id="KW-1185">Reference proteome</keyword>
<keyword evidence="1" id="KW-0472">Membrane</keyword>
<evidence type="ECO:0000313" key="3">
    <source>
        <dbReference type="RefSeq" id="XP_011209046.3"/>
    </source>
</evidence>
<reference evidence="3" key="1">
    <citation type="submission" date="2025-08" db="UniProtKB">
        <authorList>
            <consortium name="RefSeq"/>
        </authorList>
    </citation>
    <scope>IDENTIFICATION</scope>
    <source>
        <tissue evidence="3">Adult</tissue>
    </source>
</reference>
<organism evidence="2 3">
    <name type="scientific">Bactrocera dorsalis</name>
    <name type="common">Oriental fruit fly</name>
    <name type="synonym">Dacus dorsalis</name>
    <dbReference type="NCBI Taxonomy" id="27457"/>
    <lineage>
        <taxon>Eukaryota</taxon>
        <taxon>Metazoa</taxon>
        <taxon>Ecdysozoa</taxon>
        <taxon>Arthropoda</taxon>
        <taxon>Hexapoda</taxon>
        <taxon>Insecta</taxon>
        <taxon>Pterygota</taxon>
        <taxon>Neoptera</taxon>
        <taxon>Endopterygota</taxon>
        <taxon>Diptera</taxon>
        <taxon>Brachycera</taxon>
        <taxon>Muscomorpha</taxon>
        <taxon>Tephritoidea</taxon>
        <taxon>Tephritidae</taxon>
        <taxon>Bactrocera</taxon>
        <taxon>Bactrocera</taxon>
    </lineage>
</organism>
<protein>
    <submittedName>
        <fullName evidence="3">Uncharacterized protein LOC105230142</fullName>
    </submittedName>
</protein>